<dbReference type="AlphaFoldDB" id="A0AAV1S3I9"/>
<evidence type="ECO:0000313" key="2">
    <source>
        <dbReference type="Proteomes" id="UP001314170"/>
    </source>
</evidence>
<gene>
    <name evidence="1" type="ORF">DCAF_LOCUS18647</name>
</gene>
<dbReference type="EMBL" id="CAWUPB010001173">
    <property type="protein sequence ID" value="CAK7345984.1"/>
    <property type="molecule type" value="Genomic_DNA"/>
</dbReference>
<protein>
    <submittedName>
        <fullName evidence="1">Uncharacterized protein</fullName>
    </submittedName>
</protein>
<proteinExistence type="predicted"/>
<sequence length="185" mass="21971">MQLQSWQKYQPQYPAKAEQNPVAIFDEQKQQQQASHQLLANHPMLAAQYFVLHVYGQEQQKQYYMAMTPEQVQSLNDCYYQEFMYKQLLEKKKQEWLQSLQKSRNMDDGHFLTSFLYSENSFLTPWSWNPDQAPCTEENRRMMFQPGSCHLRGLKRKNVPGRRKINIQGSLRVPNNARFKVNGMA</sequence>
<comment type="caution">
    <text evidence="1">The sequence shown here is derived from an EMBL/GenBank/DDBJ whole genome shotgun (WGS) entry which is preliminary data.</text>
</comment>
<keyword evidence="2" id="KW-1185">Reference proteome</keyword>
<organism evidence="1 2">
    <name type="scientific">Dovyalis caffra</name>
    <dbReference type="NCBI Taxonomy" id="77055"/>
    <lineage>
        <taxon>Eukaryota</taxon>
        <taxon>Viridiplantae</taxon>
        <taxon>Streptophyta</taxon>
        <taxon>Embryophyta</taxon>
        <taxon>Tracheophyta</taxon>
        <taxon>Spermatophyta</taxon>
        <taxon>Magnoliopsida</taxon>
        <taxon>eudicotyledons</taxon>
        <taxon>Gunneridae</taxon>
        <taxon>Pentapetalae</taxon>
        <taxon>rosids</taxon>
        <taxon>fabids</taxon>
        <taxon>Malpighiales</taxon>
        <taxon>Salicaceae</taxon>
        <taxon>Flacourtieae</taxon>
        <taxon>Dovyalis</taxon>
    </lineage>
</organism>
<accession>A0AAV1S3I9</accession>
<reference evidence="1 2" key="1">
    <citation type="submission" date="2024-01" db="EMBL/GenBank/DDBJ databases">
        <authorList>
            <person name="Waweru B."/>
        </authorList>
    </citation>
    <scope>NUCLEOTIDE SEQUENCE [LARGE SCALE GENOMIC DNA]</scope>
</reference>
<name>A0AAV1S3I9_9ROSI</name>
<evidence type="ECO:0000313" key="1">
    <source>
        <dbReference type="EMBL" id="CAK7345984.1"/>
    </source>
</evidence>
<dbReference type="Proteomes" id="UP001314170">
    <property type="component" value="Unassembled WGS sequence"/>
</dbReference>